<dbReference type="PANTHER" id="PTHR10293">
    <property type="entry name" value="GLUTAREDOXIN FAMILY MEMBER"/>
    <property type="match status" value="1"/>
</dbReference>
<comment type="caution">
    <text evidence="6">The sequence shown here is derived from an EMBL/GenBank/DDBJ whole genome shotgun (WGS) entry which is preliminary data.</text>
</comment>
<evidence type="ECO:0000313" key="7">
    <source>
        <dbReference type="Proteomes" id="UP001147733"/>
    </source>
</evidence>
<dbReference type="Pfam" id="PF00462">
    <property type="entry name" value="Glutaredoxin"/>
    <property type="match status" value="1"/>
</dbReference>
<keyword evidence="1" id="KW-0479">Metal-binding</keyword>
<reference evidence="6" key="2">
    <citation type="journal article" date="2023" name="IMA Fungus">
        <title>Comparative genomic study of the Penicillium genus elucidates a diverse pangenome and 15 lateral gene transfer events.</title>
        <authorList>
            <person name="Petersen C."/>
            <person name="Sorensen T."/>
            <person name="Nielsen M.R."/>
            <person name="Sondergaard T.E."/>
            <person name="Sorensen J.L."/>
            <person name="Fitzpatrick D.A."/>
            <person name="Frisvad J.C."/>
            <person name="Nielsen K.L."/>
        </authorList>
    </citation>
    <scope>NUCLEOTIDE SEQUENCE</scope>
    <source>
        <strain evidence="6">IBT 23319</strain>
    </source>
</reference>
<dbReference type="PANTHER" id="PTHR10293:SF73">
    <property type="entry name" value="GLUTAREDOXIN-3"/>
    <property type="match status" value="1"/>
</dbReference>
<dbReference type="Pfam" id="PF00085">
    <property type="entry name" value="Thioredoxin"/>
    <property type="match status" value="1"/>
</dbReference>
<accession>A0A9W9P383</accession>
<dbReference type="GeneID" id="81383190"/>
<dbReference type="OrthoDB" id="415696at2759"/>
<feature type="domain" description="Glutaredoxin" evidence="5">
    <location>
        <begin position="150"/>
        <end position="214"/>
    </location>
</feature>
<keyword evidence="3" id="KW-0411">Iron-sulfur</keyword>
<name>A0A9W9P383_PENCI</name>
<dbReference type="FunFam" id="3.40.30.10:FF:000012">
    <property type="entry name" value="Monothiol glutaredoxin"/>
    <property type="match status" value="1"/>
</dbReference>
<dbReference type="Gene3D" id="3.40.30.10">
    <property type="entry name" value="Glutaredoxin"/>
    <property type="match status" value="2"/>
</dbReference>
<feature type="domain" description="Thioredoxin" evidence="4">
    <location>
        <begin position="20"/>
        <end position="102"/>
    </location>
</feature>
<keyword evidence="7" id="KW-1185">Reference proteome</keyword>
<organism evidence="6 7">
    <name type="scientific">Penicillium citrinum</name>
    <dbReference type="NCBI Taxonomy" id="5077"/>
    <lineage>
        <taxon>Eukaryota</taxon>
        <taxon>Fungi</taxon>
        <taxon>Dikarya</taxon>
        <taxon>Ascomycota</taxon>
        <taxon>Pezizomycotina</taxon>
        <taxon>Eurotiomycetes</taxon>
        <taxon>Eurotiomycetidae</taxon>
        <taxon>Eurotiales</taxon>
        <taxon>Aspergillaceae</taxon>
        <taxon>Penicillium</taxon>
    </lineage>
</organism>
<dbReference type="GO" id="GO:0015036">
    <property type="term" value="F:disulfide oxidoreductase activity"/>
    <property type="evidence" value="ECO:0007669"/>
    <property type="project" value="UniProtKB-ARBA"/>
</dbReference>
<evidence type="ECO:0000313" key="6">
    <source>
        <dbReference type="EMBL" id="KAJ5233337.1"/>
    </source>
</evidence>
<evidence type="ECO:0000259" key="5">
    <source>
        <dbReference type="Pfam" id="PF00462"/>
    </source>
</evidence>
<dbReference type="RefSeq" id="XP_056500837.1">
    <property type="nucleotide sequence ID" value="XM_056644023.1"/>
</dbReference>
<dbReference type="InterPro" id="IPR013766">
    <property type="entry name" value="Thioredoxin_domain"/>
</dbReference>
<dbReference type="GO" id="GO:0005634">
    <property type="term" value="C:nucleus"/>
    <property type="evidence" value="ECO:0007669"/>
    <property type="project" value="TreeGrafter"/>
</dbReference>
<dbReference type="GO" id="GO:0046872">
    <property type="term" value="F:metal ion binding"/>
    <property type="evidence" value="ECO:0007669"/>
    <property type="project" value="UniProtKB-KW"/>
</dbReference>
<dbReference type="PROSITE" id="PS51354">
    <property type="entry name" value="GLUTAREDOXIN_2"/>
    <property type="match status" value="1"/>
</dbReference>
<dbReference type="AlphaFoldDB" id="A0A9W9P383"/>
<dbReference type="GO" id="GO:0005829">
    <property type="term" value="C:cytosol"/>
    <property type="evidence" value="ECO:0007669"/>
    <property type="project" value="TreeGrafter"/>
</dbReference>
<evidence type="ECO:0000256" key="2">
    <source>
        <dbReference type="ARBA" id="ARBA00023004"/>
    </source>
</evidence>
<proteinExistence type="predicted"/>
<evidence type="ECO:0000256" key="3">
    <source>
        <dbReference type="ARBA" id="ARBA00023014"/>
    </source>
</evidence>
<dbReference type="InterPro" id="IPR004480">
    <property type="entry name" value="Monothiol_GRX-rel"/>
</dbReference>
<evidence type="ECO:0000259" key="4">
    <source>
        <dbReference type="Pfam" id="PF00085"/>
    </source>
</evidence>
<keyword evidence="2" id="KW-0408">Iron</keyword>
<reference evidence="6" key="1">
    <citation type="submission" date="2022-11" db="EMBL/GenBank/DDBJ databases">
        <authorList>
            <person name="Petersen C."/>
        </authorList>
    </citation>
    <scope>NUCLEOTIDE SEQUENCE</scope>
    <source>
        <strain evidence="6">IBT 23319</strain>
    </source>
</reference>
<dbReference type="InterPro" id="IPR033658">
    <property type="entry name" value="GRX_PICOT-like"/>
</dbReference>
<dbReference type="SUPFAM" id="SSF52833">
    <property type="entry name" value="Thioredoxin-like"/>
    <property type="match status" value="2"/>
</dbReference>
<dbReference type="Proteomes" id="UP001147733">
    <property type="component" value="Unassembled WGS sequence"/>
</dbReference>
<dbReference type="EMBL" id="JAPQKT010000004">
    <property type="protein sequence ID" value="KAJ5233337.1"/>
    <property type="molecule type" value="Genomic_DNA"/>
</dbReference>
<sequence length="246" mass="26864">MAAITEITSEADLSSHLSTLSSSALLVLYFYTPWTAFRTSMSAEMAALASQYPVTVPPSISFVGINAKALPTSAKEYGVSTAPCVVCLRSEQILESIKGSNIARIHGALDRHAGITANRIPTSLDVVSVPTELSAALVVRLSGLVKMAPVMLFMKGTRETPLCRFSRRMVKLLQDHSIEYGFFNILADEDVRNGLKQFGEWPTFPQLWVDGELIGGLEIVREELSANPEFINHRLTRKVVAEGHSA</sequence>
<dbReference type="GO" id="GO:0051537">
    <property type="term" value="F:2 iron, 2 sulfur cluster binding"/>
    <property type="evidence" value="ECO:0007669"/>
    <property type="project" value="TreeGrafter"/>
</dbReference>
<dbReference type="InterPro" id="IPR002109">
    <property type="entry name" value="Glutaredoxin"/>
</dbReference>
<dbReference type="InterPro" id="IPR036249">
    <property type="entry name" value="Thioredoxin-like_sf"/>
</dbReference>
<gene>
    <name evidence="6" type="ORF">N7469_005103</name>
</gene>
<evidence type="ECO:0000256" key="1">
    <source>
        <dbReference type="ARBA" id="ARBA00022723"/>
    </source>
</evidence>
<protein>
    <submittedName>
        <fullName evidence="6">Thioredoxin</fullName>
    </submittedName>
</protein>
<dbReference type="CDD" id="cd03028">
    <property type="entry name" value="GRX_PICOT_like"/>
    <property type="match status" value="1"/>
</dbReference>
<dbReference type="GO" id="GO:0006879">
    <property type="term" value="P:intracellular iron ion homeostasis"/>
    <property type="evidence" value="ECO:0007669"/>
    <property type="project" value="TreeGrafter"/>
</dbReference>